<proteinExistence type="predicted"/>
<protein>
    <submittedName>
        <fullName evidence="2">Uncharacterized protein</fullName>
    </submittedName>
</protein>
<organism evidence="2 3">
    <name type="scientific">Patella caerulea</name>
    <name type="common">Rayed Mediterranean limpet</name>
    <dbReference type="NCBI Taxonomy" id="87958"/>
    <lineage>
        <taxon>Eukaryota</taxon>
        <taxon>Metazoa</taxon>
        <taxon>Spiralia</taxon>
        <taxon>Lophotrochozoa</taxon>
        <taxon>Mollusca</taxon>
        <taxon>Gastropoda</taxon>
        <taxon>Patellogastropoda</taxon>
        <taxon>Patelloidea</taxon>
        <taxon>Patellidae</taxon>
        <taxon>Patella</taxon>
    </lineage>
</organism>
<name>A0AAN8G653_PATCE</name>
<feature type="region of interest" description="Disordered" evidence="1">
    <location>
        <begin position="650"/>
        <end position="674"/>
    </location>
</feature>
<feature type="compositionally biased region" description="Polar residues" evidence="1">
    <location>
        <begin position="620"/>
        <end position="630"/>
    </location>
</feature>
<feature type="region of interest" description="Disordered" evidence="1">
    <location>
        <begin position="1270"/>
        <end position="1293"/>
    </location>
</feature>
<feature type="compositionally biased region" description="Acidic residues" evidence="1">
    <location>
        <begin position="600"/>
        <end position="615"/>
    </location>
</feature>
<evidence type="ECO:0000313" key="2">
    <source>
        <dbReference type="EMBL" id="KAK6168481.1"/>
    </source>
</evidence>
<feature type="region of interest" description="Disordered" evidence="1">
    <location>
        <begin position="228"/>
        <end position="258"/>
    </location>
</feature>
<feature type="compositionally biased region" description="Acidic residues" evidence="1">
    <location>
        <begin position="1274"/>
        <end position="1285"/>
    </location>
</feature>
<feature type="region of interest" description="Disordered" evidence="1">
    <location>
        <begin position="1"/>
        <end position="70"/>
    </location>
</feature>
<sequence>MKEGEEELGDTGQNKDELIGKQKQSISPKSPNSPKQTRPSVIRKRVTDNVGEKQIPCTSSARSPKQRRLSVIRKRLSEKVGKTNKNNEDVIQKQIRLTSSTISPNPNQEQIIIRKSVSENVNGTIKNTEDVIEKQIPSTSSIKSPKERQFRIRRCLSENVSEASKVTRKSSRNQKRKSRRAVKNRRVKYKKMMGNQTTGGDEGDDELSDDIDHKIGGLILPRKNCGRRKNKVQVYGDEKGEEADDELSDEGTRKGPNKVHIVSTELAKTSQIDVATSKESLKPNDPKYIPSKKETISVTCDQGRSEPLVITTSKDNSEDDNNPTENTEDADVKDEVFEVLNVTVDANKSEADTNTDDADDKDQVFEVSDVAVDANSSDINGSYGSAQLISTKELKTVGVIRKYPSSEQIDTNSSKRIRLDPNFKETSENQQIVTRKIEDEPSTSARNTHKEIVDRAVPSTSYGNRDSRKDMQMHTVDDAVPSTSYGNRDSRKDMQMHTVDNAVPSTSYGKREDIQMRRIVKRRSKQPPIYIRNEPSTSSAIIGQQAVSYTHSKEREDSDVEMLSDDDDDDSYIGDIKDDDDDDDDDDSDDDSDSYSGDIADSDDDDSDDDSDEEGYVINDSLSCSSSEINQPGHGMMYMTLTSKGLMPPGYNDVQHPSTSSQFTPPEARLSSSEPAFYQSPIRSDSSFEDLTDEQLLSVAQLPEIKLKKHPWPKLEPMDISAPQINTKYQEEAAMYEEAFSRSLRRRSKNNRFGSSHNDANHQIRKPLTAEELYVDDTDSNHRNINAVFDDLMDDDEDEFSFGNDKLTSGNKGNLQNIVGTSGSSVRLQGIVEIYHENDAAVIKKHFIYKQASDNKENDTAADSSDHEMVYNEDSVEISEPYCLITHGDANQIEFQERYIDDGDVYVSSDITNIQKDNQTVSNHTAKNDEDGVANDDVDESNQIGFQGYTGDGDVYASSGATSIQKDIHTTKNDEDVYARSDATSVQKDIHTTKNDEDVYARSDATSVQKDIHTTKKDEADVAKNVDNENDEHESNQFEFPERYIDDGCVNANSDARSVQKDIYNNKDDAGKDTDNVNDDDLNQFEFLERYINDGDEGGGINANSDARSVQKDIYNNKDDAGKDTDNVNDDDLNQFEFLERYINDGDEGGGINANSDARSVQKDIYNNKDDAGKDTDNVNDDDLTQFEFLERYINDGDEGGGINANSDARSVQKDIYNNKDDAGKDTDNVNDDDLNQFEFLERYINDGDEGGGINANSDTTSIQKDIQTASNDNAEEDMENDDDILYGGDSDSGGSFDDSILYEEDSICDKIVAVDSLKDVEEYYNDVELAEDTVEVSEAYTIEVNDDYEIIQVERENG</sequence>
<feature type="compositionally biased region" description="Polar residues" evidence="1">
    <location>
        <begin position="655"/>
        <end position="674"/>
    </location>
</feature>
<feature type="compositionally biased region" description="Acidic residues" evidence="1">
    <location>
        <begin position="557"/>
        <end position="593"/>
    </location>
</feature>
<dbReference type="Proteomes" id="UP001347796">
    <property type="component" value="Unassembled WGS sequence"/>
</dbReference>
<feature type="compositionally biased region" description="Polar residues" evidence="1">
    <location>
        <begin position="534"/>
        <end position="550"/>
    </location>
</feature>
<feature type="compositionally biased region" description="Basic and acidic residues" evidence="1">
    <location>
        <begin position="465"/>
        <end position="477"/>
    </location>
</feature>
<feature type="compositionally biased region" description="Acidic residues" evidence="1">
    <location>
        <begin position="239"/>
        <end position="249"/>
    </location>
</feature>
<accession>A0AAN8G653</accession>
<feature type="region of interest" description="Disordered" evidence="1">
    <location>
        <begin position="160"/>
        <end position="209"/>
    </location>
</feature>
<feature type="region of interest" description="Disordered" evidence="1">
    <location>
        <begin position="281"/>
        <end position="332"/>
    </location>
</feature>
<evidence type="ECO:0000313" key="3">
    <source>
        <dbReference type="Proteomes" id="UP001347796"/>
    </source>
</evidence>
<evidence type="ECO:0000256" key="1">
    <source>
        <dbReference type="SAM" id="MobiDB-lite"/>
    </source>
</evidence>
<feature type="compositionally biased region" description="Polar residues" evidence="1">
    <location>
        <begin position="22"/>
        <end position="39"/>
    </location>
</feature>
<feature type="compositionally biased region" description="Basic and acidic residues" evidence="1">
    <location>
        <begin position="281"/>
        <end position="295"/>
    </location>
</feature>
<comment type="caution">
    <text evidence="2">The sequence shown here is derived from an EMBL/GenBank/DDBJ whole genome shotgun (WGS) entry which is preliminary data.</text>
</comment>
<keyword evidence="3" id="KW-1185">Reference proteome</keyword>
<reference evidence="2 3" key="1">
    <citation type="submission" date="2024-01" db="EMBL/GenBank/DDBJ databases">
        <title>The genome of the rayed Mediterranean limpet Patella caerulea (Linnaeus, 1758).</title>
        <authorList>
            <person name="Anh-Thu Weber A."/>
            <person name="Halstead-Nussloch G."/>
        </authorList>
    </citation>
    <scope>NUCLEOTIDE SEQUENCE [LARGE SCALE GENOMIC DNA]</scope>
    <source>
        <strain evidence="2">AATW-2023a</strain>
        <tissue evidence="2">Whole specimen</tissue>
    </source>
</reference>
<feature type="region of interest" description="Disordered" evidence="1">
    <location>
        <begin position="407"/>
        <end position="631"/>
    </location>
</feature>
<dbReference type="EMBL" id="JAZGQO010000016">
    <property type="protein sequence ID" value="KAK6168481.1"/>
    <property type="molecule type" value="Genomic_DNA"/>
</dbReference>
<feature type="compositionally biased region" description="Basic and acidic residues" evidence="1">
    <location>
        <begin position="417"/>
        <end position="427"/>
    </location>
</feature>
<feature type="compositionally biased region" description="Acidic residues" evidence="1">
    <location>
        <begin position="317"/>
        <end position="332"/>
    </location>
</feature>
<gene>
    <name evidence="2" type="ORF">SNE40_021005</name>
</gene>
<feature type="compositionally biased region" description="Basic residues" evidence="1">
    <location>
        <begin position="166"/>
        <end position="191"/>
    </location>
</feature>